<organism evidence="1 2">
    <name type="scientific">Pontibacillus yanchengensis</name>
    <dbReference type="NCBI Taxonomy" id="462910"/>
    <lineage>
        <taxon>Bacteria</taxon>
        <taxon>Bacillati</taxon>
        <taxon>Bacillota</taxon>
        <taxon>Bacilli</taxon>
        <taxon>Bacillales</taxon>
        <taxon>Bacillaceae</taxon>
        <taxon>Pontibacillus</taxon>
    </lineage>
</organism>
<dbReference type="AlphaFoldDB" id="A0A6I5A1E9"/>
<gene>
    <name evidence="1" type="ORF">GLW05_11235</name>
</gene>
<comment type="caution">
    <text evidence="1">The sequence shown here is derived from an EMBL/GenBank/DDBJ whole genome shotgun (WGS) entry which is preliminary data.</text>
</comment>
<evidence type="ECO:0000313" key="2">
    <source>
        <dbReference type="Proteomes" id="UP000468638"/>
    </source>
</evidence>
<dbReference type="RefSeq" id="WP_160848052.1">
    <property type="nucleotide sequence ID" value="NZ_WMEQ01000007.1"/>
</dbReference>
<proteinExistence type="predicted"/>
<accession>A0A6I5A1E9</accession>
<evidence type="ECO:0000313" key="1">
    <source>
        <dbReference type="EMBL" id="MYL34172.1"/>
    </source>
</evidence>
<reference evidence="1 2" key="1">
    <citation type="submission" date="2019-11" db="EMBL/GenBank/DDBJ databases">
        <title>Genome sequences of 17 halophilic strains isolated from different environments.</title>
        <authorList>
            <person name="Furrow R.E."/>
        </authorList>
    </citation>
    <scope>NUCLEOTIDE SEQUENCE [LARGE SCALE GENOMIC DNA]</scope>
    <source>
        <strain evidence="1 2">22514_16_FS</strain>
    </source>
</reference>
<dbReference type="EMBL" id="WMEQ01000007">
    <property type="protein sequence ID" value="MYL34172.1"/>
    <property type="molecule type" value="Genomic_DNA"/>
</dbReference>
<sequence>MQNQKSFIPLGTREKTSGDGFFLDGFPFAGFPFGGSGDLVWGVFGTLFYPPFFSPTFPYSANSPGPYPYGCPPVENRFPEW</sequence>
<name>A0A6I5A1E9_9BACI</name>
<protein>
    <submittedName>
        <fullName evidence="1">Uncharacterized protein</fullName>
    </submittedName>
</protein>
<dbReference type="Proteomes" id="UP000468638">
    <property type="component" value="Unassembled WGS sequence"/>
</dbReference>